<dbReference type="EMBL" id="JADWYR010000003">
    <property type="protein sequence ID" value="MBG9378632.1"/>
    <property type="molecule type" value="Genomic_DNA"/>
</dbReference>
<evidence type="ECO:0000313" key="8">
    <source>
        <dbReference type="Proteomes" id="UP000628448"/>
    </source>
</evidence>
<keyword evidence="1 4" id="KW-0732">Signal</keyword>
<dbReference type="Gene3D" id="2.60.40.2030">
    <property type="match status" value="1"/>
</dbReference>
<evidence type="ECO:0000256" key="4">
    <source>
        <dbReference type="SAM" id="SignalP"/>
    </source>
</evidence>
<evidence type="ECO:0000256" key="3">
    <source>
        <dbReference type="ARBA" id="ARBA00022837"/>
    </source>
</evidence>
<name>A0A931H090_9BACT</name>
<keyword evidence="3" id="KW-0106">Calcium</keyword>
<evidence type="ECO:0000259" key="5">
    <source>
        <dbReference type="Pfam" id="PF03160"/>
    </source>
</evidence>
<feature type="domain" description="Calx-beta" evidence="5">
    <location>
        <begin position="441"/>
        <end position="532"/>
    </location>
</feature>
<evidence type="ECO:0000259" key="6">
    <source>
        <dbReference type="Pfam" id="PF18962"/>
    </source>
</evidence>
<dbReference type="Pfam" id="PF18962">
    <property type="entry name" value="Por_Secre_tail"/>
    <property type="match status" value="1"/>
</dbReference>
<dbReference type="AlphaFoldDB" id="A0A931H090"/>
<dbReference type="InterPro" id="IPR003644">
    <property type="entry name" value="Calx_beta"/>
</dbReference>
<feature type="chain" id="PRO_5036840369" evidence="4">
    <location>
        <begin position="27"/>
        <end position="621"/>
    </location>
</feature>
<keyword evidence="2" id="KW-0677">Repeat</keyword>
<gene>
    <name evidence="7" type="ORF">I5907_20540</name>
</gene>
<organism evidence="7 8">
    <name type="scientific">Panacibacter microcysteis</name>
    <dbReference type="NCBI Taxonomy" id="2793269"/>
    <lineage>
        <taxon>Bacteria</taxon>
        <taxon>Pseudomonadati</taxon>
        <taxon>Bacteroidota</taxon>
        <taxon>Chitinophagia</taxon>
        <taxon>Chitinophagales</taxon>
        <taxon>Chitinophagaceae</taxon>
        <taxon>Panacibacter</taxon>
    </lineage>
</organism>
<dbReference type="NCBIfam" id="TIGR04183">
    <property type="entry name" value="Por_Secre_tail"/>
    <property type="match status" value="1"/>
</dbReference>
<dbReference type="InterPro" id="IPR011047">
    <property type="entry name" value="Quinoprotein_ADH-like_sf"/>
</dbReference>
<dbReference type="InterPro" id="IPR013431">
    <property type="entry name" value="Delta_60_rpt"/>
</dbReference>
<evidence type="ECO:0000256" key="2">
    <source>
        <dbReference type="ARBA" id="ARBA00022737"/>
    </source>
</evidence>
<keyword evidence="8" id="KW-1185">Reference proteome</keyword>
<dbReference type="RefSeq" id="WP_196992728.1">
    <property type="nucleotide sequence ID" value="NZ_JADWYR010000003.1"/>
</dbReference>
<feature type="signal peptide" evidence="4">
    <location>
        <begin position="1"/>
        <end position="26"/>
    </location>
</feature>
<dbReference type="GO" id="GO:0007154">
    <property type="term" value="P:cell communication"/>
    <property type="evidence" value="ECO:0007669"/>
    <property type="project" value="InterPro"/>
</dbReference>
<dbReference type="Proteomes" id="UP000628448">
    <property type="component" value="Unassembled WGS sequence"/>
</dbReference>
<dbReference type="Pfam" id="PF03160">
    <property type="entry name" value="Calx-beta"/>
    <property type="match status" value="1"/>
</dbReference>
<accession>A0A931H090</accession>
<feature type="domain" description="Secretion system C-terminal sorting" evidence="6">
    <location>
        <begin position="554"/>
        <end position="615"/>
    </location>
</feature>
<dbReference type="Gene3D" id="2.80.10.50">
    <property type="match status" value="3"/>
</dbReference>
<dbReference type="InterPro" id="IPR026444">
    <property type="entry name" value="Secre_tail"/>
</dbReference>
<dbReference type="SUPFAM" id="SSF50998">
    <property type="entry name" value="Quinoprotein alcohol dehydrogenase-like"/>
    <property type="match status" value="1"/>
</dbReference>
<evidence type="ECO:0000256" key="1">
    <source>
        <dbReference type="ARBA" id="ARBA00022729"/>
    </source>
</evidence>
<protein>
    <submittedName>
        <fullName evidence="7">T9SS type A sorting domain-containing protein</fullName>
    </submittedName>
</protein>
<dbReference type="NCBIfam" id="TIGR02608">
    <property type="entry name" value="delta_60_rpt"/>
    <property type="match status" value="6"/>
</dbReference>
<proteinExistence type="predicted"/>
<sequence>MKINLLKSLGTILLFLIISFTSFSQAGTLDSTFGINGKLETSTGADGYGCRKLVLQNDGKILALGNSPINWIDPNSLILCRYNTNGSIDNSFGENGKVLKSFDLGLSLFVATAIVIQNDGKILIGGGLFEQPYSTDHFVLVRFLSNGLIDSSFGLNGVVYTYIGPFPKENTIATLALQSDGKILAGGTSDGFCLIRYNPSGSIDSSFALNGIYINREDEGTVYDIRILSNNKILVSGSTGGFYTNSDFKITRLTRKGTVDSTFGSNGSVVNDLWGDYDQINSMVLLDDGKILAAGSAFNPAENIYHAVIIKYNSNGTIDTSFSTNGKLITAITGNYPSYGQIMIQQDKKFLITGLVYNLFYVSRFNEDGSDDLLFGQNGKAIATFGTDDKSYTAAIKSNGNIVVGGGADFKLACFKGESPVEISFAKNISVTEGNLGYSGARFKIILSKVATQDVFVNYTTSDINAIAGADYLTTSGTLMIKAGKVSGVISVPITGDIMREANEKFSLVLTNPINAYLGVFDSATCMIKNDDAQALAAISLFQKGNSLTRNFSIYPNPASEILTINTTKPSVIILLNQDGRKILTKIINSFATIDISSYSSGIYYLLNLNSGEKTSFVVAR</sequence>
<comment type="caution">
    <text evidence="7">The sequence shown here is derived from an EMBL/GenBank/DDBJ whole genome shotgun (WGS) entry which is preliminary data.</text>
</comment>
<dbReference type="Pfam" id="PF17164">
    <property type="entry name" value="DUF5122"/>
    <property type="match status" value="5"/>
</dbReference>
<reference evidence="7" key="1">
    <citation type="submission" date="2020-11" db="EMBL/GenBank/DDBJ databases">
        <title>Bacterial whole genome sequence for Panacibacter sp. DH6.</title>
        <authorList>
            <person name="Le V."/>
            <person name="Ko S."/>
            <person name="Ahn C.-Y."/>
            <person name="Oh H.-M."/>
        </authorList>
    </citation>
    <scope>NUCLEOTIDE SEQUENCE</scope>
    <source>
        <strain evidence="7">DH6</strain>
    </source>
</reference>
<dbReference type="GO" id="GO:0016020">
    <property type="term" value="C:membrane"/>
    <property type="evidence" value="ECO:0007669"/>
    <property type="project" value="InterPro"/>
</dbReference>
<dbReference type="SUPFAM" id="SSF141072">
    <property type="entry name" value="CalX-like"/>
    <property type="match status" value="1"/>
</dbReference>
<evidence type="ECO:0000313" key="7">
    <source>
        <dbReference type="EMBL" id="MBG9378632.1"/>
    </source>
</evidence>
<dbReference type="InterPro" id="IPR038081">
    <property type="entry name" value="CalX-like_sf"/>
</dbReference>